<dbReference type="EMBL" id="NEXA01000092">
    <property type="protein sequence ID" value="PSN92997.1"/>
    <property type="molecule type" value="Genomic_DNA"/>
</dbReference>
<evidence type="ECO:0000313" key="2">
    <source>
        <dbReference type="Proteomes" id="UP000240838"/>
    </source>
</evidence>
<name>A0A2R6B2V8_9ARCH</name>
<reference evidence="1 2" key="1">
    <citation type="submission" date="2017-04" db="EMBL/GenBank/DDBJ databases">
        <title>Novel microbial lineages endemic to geothermal iron-oxide mats fill important gaps in the evolutionary history of Archaea.</title>
        <authorList>
            <person name="Jay Z.J."/>
            <person name="Beam J.P."/>
            <person name="Dlakic M."/>
            <person name="Rusch D.B."/>
            <person name="Kozubal M.A."/>
            <person name="Inskeep W.P."/>
        </authorList>
    </citation>
    <scope>NUCLEOTIDE SEQUENCE [LARGE SCALE GENOMIC DNA]</scope>
    <source>
        <strain evidence="1">OSP_B</strain>
    </source>
</reference>
<protein>
    <submittedName>
        <fullName evidence="1">Uncharacterized protein</fullName>
    </submittedName>
</protein>
<comment type="caution">
    <text evidence="1">The sequence shown here is derived from an EMBL/GenBank/DDBJ whole genome shotgun (WGS) entry which is preliminary data.</text>
</comment>
<dbReference type="AlphaFoldDB" id="A0A2R6B2V8"/>
<evidence type="ECO:0000313" key="1">
    <source>
        <dbReference type="EMBL" id="PSN92997.1"/>
    </source>
</evidence>
<organism evidence="1 2">
    <name type="scientific">Candidatus Marsarchaeota G1 archaeon OSP_B</name>
    <dbReference type="NCBI Taxonomy" id="1978153"/>
    <lineage>
        <taxon>Archaea</taxon>
        <taxon>Candidatus Marsarchaeota</taxon>
        <taxon>Candidatus Marsarchaeota group 1</taxon>
    </lineage>
</organism>
<sequence>MWVGEQRPEWGRCLRVRWVQSPNRQLNAAINLYMRMSFGYTEKWVGGKKSIQLKMEGAPQREWWERVVLPSLVGGCVLTGGKRSDPDELVRFLYDAVKPKLYAYEGMLMRTYVYLRRVKP</sequence>
<accession>A0A2R6B2V8</accession>
<proteinExistence type="predicted"/>
<dbReference type="Proteomes" id="UP000240838">
    <property type="component" value="Unassembled WGS sequence"/>
</dbReference>
<gene>
    <name evidence="1" type="ORF">B9P99_02930</name>
</gene>